<dbReference type="GeneID" id="28836576"/>
<keyword evidence="6" id="KW-1185">Reference proteome</keyword>
<dbReference type="PROSITE" id="PS51820">
    <property type="entry name" value="PA14"/>
    <property type="match status" value="1"/>
</dbReference>
<keyword evidence="3" id="KW-0732">Signal</keyword>
<dbReference type="InterPro" id="IPR051905">
    <property type="entry name" value="S_pombe_Mam3/Map4"/>
</dbReference>
<feature type="domain" description="PA14" evidence="4">
    <location>
        <begin position="350"/>
        <end position="507"/>
    </location>
</feature>
<sequence>MSLVRRLLLGATYLALTGSSSATVLSQNQACIPNPTVITVEIIQVSVVCPVLLSAFISESTKITLAPGCTIVVSDAPTSLSTLVTITTLSESTITHSSSSPANTVSHSSSHRSSSSTGYPIIPSPSPTTSGVQHQYNTTSSHPEISPPYPTTSEDHHHHYSKSTRYVTTTTFLPPNGTAFTSTKPGNWRRPGTVVVGYVESLVTETISGSVATPYTVPPSGTVPGTVVVESQPWQTATTYLDNGESAYTSTAGFNVTVGISVDTVTTTTFLNPTATGFTTTIPAMGPTSGTVLVGYVQSVVTETITGATAATTTIAPSGTVTGTVIITIPTPDVSCNNQGIQWAVFDSFLPNDGIGFSAFNPTVFKTKTPLYNSVTSSIGGFDIGGNSAFSIYGSTQRFGPSYFALNHRGYLFAPSTGVYTFLVTNPDDIAIIWGGADAYEGYTRANSNSIATYPLTDDQQRSFEVELVAGEYYPIRVIFGQGVGPAIFYTSVTAPDGTVLLNSDSGYSPYLVQFSCDGIAAPAYPAWGHES</sequence>
<dbReference type="InterPro" id="IPR037524">
    <property type="entry name" value="PA14/GLEYA"/>
</dbReference>
<dbReference type="AlphaFoldDB" id="A0A1B8GR32"/>
<dbReference type="Gene3D" id="2.60.120.1560">
    <property type="match status" value="1"/>
</dbReference>
<dbReference type="OrthoDB" id="4388755at2759"/>
<dbReference type="Pfam" id="PF10528">
    <property type="entry name" value="GLEYA"/>
    <property type="match status" value="1"/>
</dbReference>
<evidence type="ECO:0000256" key="2">
    <source>
        <dbReference type="SAM" id="MobiDB-lite"/>
    </source>
</evidence>
<evidence type="ECO:0000313" key="6">
    <source>
        <dbReference type="Proteomes" id="UP000091956"/>
    </source>
</evidence>
<dbReference type="RefSeq" id="XP_018132028.1">
    <property type="nucleotide sequence ID" value="XM_018272688.2"/>
</dbReference>
<gene>
    <name evidence="5" type="ORF">VE01_03190</name>
</gene>
<reference evidence="5 6" key="1">
    <citation type="submission" date="2016-03" db="EMBL/GenBank/DDBJ databases">
        <title>Comparative genomics of Pseudogymnoascus destructans, the fungus causing white-nose syndrome of bats.</title>
        <authorList>
            <person name="Palmer J.M."/>
            <person name="Drees K.P."/>
            <person name="Foster J.T."/>
            <person name="Lindner D.L."/>
        </authorList>
    </citation>
    <scope>NUCLEOTIDE SEQUENCE [LARGE SCALE GENOMIC DNA]</scope>
    <source>
        <strain evidence="5 6">UAMH 10579</strain>
    </source>
</reference>
<organism evidence="5 6">
    <name type="scientific">Pseudogymnoascus verrucosus</name>
    <dbReference type="NCBI Taxonomy" id="342668"/>
    <lineage>
        <taxon>Eukaryota</taxon>
        <taxon>Fungi</taxon>
        <taxon>Dikarya</taxon>
        <taxon>Ascomycota</taxon>
        <taxon>Pezizomycotina</taxon>
        <taxon>Leotiomycetes</taxon>
        <taxon>Thelebolales</taxon>
        <taxon>Thelebolaceae</taxon>
        <taxon>Pseudogymnoascus</taxon>
    </lineage>
</organism>
<feature type="signal peptide" evidence="3">
    <location>
        <begin position="1"/>
        <end position="22"/>
    </location>
</feature>
<name>A0A1B8GR32_9PEZI</name>
<feature type="chain" id="PRO_5008609014" description="PA14 domain-containing protein" evidence="3">
    <location>
        <begin position="23"/>
        <end position="532"/>
    </location>
</feature>
<dbReference type="PANTHER" id="PTHR31492">
    <property type="entry name" value="M CELL-TYPE AGGLUTINATION PROTEIN MAM3-RELATED"/>
    <property type="match status" value="1"/>
</dbReference>
<reference evidence="6" key="2">
    <citation type="journal article" date="2018" name="Nat. Commun.">
        <title>Extreme sensitivity to ultraviolet light in the fungal pathogen causing white-nose syndrome of bats.</title>
        <authorList>
            <person name="Palmer J.M."/>
            <person name="Drees K.P."/>
            <person name="Foster J.T."/>
            <person name="Lindner D.L."/>
        </authorList>
    </citation>
    <scope>NUCLEOTIDE SEQUENCE [LARGE SCALE GENOMIC DNA]</scope>
    <source>
        <strain evidence="6">UAMH 10579</strain>
    </source>
</reference>
<evidence type="ECO:0000256" key="1">
    <source>
        <dbReference type="ARBA" id="ARBA00004241"/>
    </source>
</evidence>
<dbReference type="STRING" id="342668.A0A1B8GR32"/>
<feature type="compositionally biased region" description="Low complexity" evidence="2">
    <location>
        <begin position="94"/>
        <end position="131"/>
    </location>
</feature>
<dbReference type="SUPFAM" id="SSF56988">
    <property type="entry name" value="Anthrax protective antigen"/>
    <property type="match status" value="1"/>
</dbReference>
<dbReference type="EMBL" id="KV460217">
    <property type="protein sequence ID" value="OBT98295.1"/>
    <property type="molecule type" value="Genomic_DNA"/>
</dbReference>
<feature type="compositionally biased region" description="Polar residues" evidence="2">
    <location>
        <begin position="132"/>
        <end position="143"/>
    </location>
</feature>
<feature type="region of interest" description="Disordered" evidence="2">
    <location>
        <begin position="94"/>
        <end position="163"/>
    </location>
</feature>
<dbReference type="InterPro" id="IPR018871">
    <property type="entry name" value="GLEYA_adhesin_domain"/>
</dbReference>
<evidence type="ECO:0000313" key="5">
    <source>
        <dbReference type="EMBL" id="OBT98295.1"/>
    </source>
</evidence>
<dbReference type="PANTHER" id="PTHR31492:SF14">
    <property type="entry name" value="M CELL-TYPE AGGLUTINATION PROTEIN MAM3-RELATED"/>
    <property type="match status" value="1"/>
</dbReference>
<evidence type="ECO:0000259" key="4">
    <source>
        <dbReference type="PROSITE" id="PS51820"/>
    </source>
</evidence>
<dbReference type="Proteomes" id="UP000091956">
    <property type="component" value="Unassembled WGS sequence"/>
</dbReference>
<comment type="subcellular location">
    <subcellularLocation>
        <location evidence="1">Cell surface</location>
    </subcellularLocation>
</comment>
<dbReference type="GO" id="GO:0009986">
    <property type="term" value="C:cell surface"/>
    <property type="evidence" value="ECO:0007669"/>
    <property type="project" value="UniProtKB-SubCell"/>
</dbReference>
<proteinExistence type="predicted"/>
<accession>A0A1B8GR32</accession>
<evidence type="ECO:0000256" key="3">
    <source>
        <dbReference type="SAM" id="SignalP"/>
    </source>
</evidence>
<protein>
    <recommendedName>
        <fullName evidence="4">PA14 domain-containing protein</fullName>
    </recommendedName>
</protein>